<gene>
    <name evidence="10" type="ORF">MNBD_GAMMA13-1560</name>
</gene>
<evidence type="ECO:0000256" key="1">
    <source>
        <dbReference type="ARBA" id="ARBA00001947"/>
    </source>
</evidence>
<dbReference type="GO" id="GO:0004089">
    <property type="term" value="F:carbonate dehydratase activity"/>
    <property type="evidence" value="ECO:0007669"/>
    <property type="project" value="UniProtKB-EC"/>
</dbReference>
<dbReference type="InterPro" id="IPR041891">
    <property type="entry name" value="Alpha_CA_prokaryot-like"/>
</dbReference>
<keyword evidence="7 10" id="KW-0456">Lyase</keyword>
<dbReference type="InterPro" id="IPR036398">
    <property type="entry name" value="CA_dom_sf"/>
</dbReference>
<comment type="catalytic activity">
    <reaction evidence="8">
        <text>hydrogencarbonate + H(+) = CO2 + H2O</text>
        <dbReference type="Rhea" id="RHEA:10748"/>
        <dbReference type="ChEBI" id="CHEBI:15377"/>
        <dbReference type="ChEBI" id="CHEBI:15378"/>
        <dbReference type="ChEBI" id="CHEBI:16526"/>
        <dbReference type="ChEBI" id="CHEBI:17544"/>
        <dbReference type="EC" id="4.2.1.1"/>
    </reaction>
</comment>
<comment type="similarity">
    <text evidence="3">Belongs to the alpha-carbonic anhydrase family.</text>
</comment>
<dbReference type="PANTHER" id="PTHR18952:SF265">
    <property type="entry name" value="CARBONIC ANHYDRASE"/>
    <property type="match status" value="1"/>
</dbReference>
<evidence type="ECO:0000256" key="2">
    <source>
        <dbReference type="ARBA" id="ARBA00002904"/>
    </source>
</evidence>
<dbReference type="Pfam" id="PF00194">
    <property type="entry name" value="Carb_anhydrase"/>
    <property type="match status" value="1"/>
</dbReference>
<dbReference type="PANTHER" id="PTHR18952">
    <property type="entry name" value="CARBONIC ANHYDRASE"/>
    <property type="match status" value="1"/>
</dbReference>
<evidence type="ECO:0000256" key="7">
    <source>
        <dbReference type="ARBA" id="ARBA00023239"/>
    </source>
</evidence>
<comment type="cofactor">
    <cofactor evidence="1">
        <name>Zn(2+)</name>
        <dbReference type="ChEBI" id="CHEBI:29105"/>
    </cofactor>
</comment>
<feature type="domain" description="Alpha-carbonic anhydrase" evidence="9">
    <location>
        <begin position="29"/>
        <end position="277"/>
    </location>
</feature>
<evidence type="ECO:0000256" key="3">
    <source>
        <dbReference type="ARBA" id="ARBA00010718"/>
    </source>
</evidence>
<dbReference type="CDD" id="cd03124">
    <property type="entry name" value="alpha_CA_prokaryotic_like"/>
    <property type="match status" value="1"/>
</dbReference>
<dbReference type="InterPro" id="IPR023561">
    <property type="entry name" value="Carbonic_anhydrase_a-class"/>
</dbReference>
<keyword evidence="5" id="KW-0479">Metal-binding</keyword>
<name>A0A3B0Y5N1_9ZZZZ</name>
<evidence type="ECO:0000256" key="6">
    <source>
        <dbReference type="ARBA" id="ARBA00022833"/>
    </source>
</evidence>
<dbReference type="GO" id="GO:0008270">
    <property type="term" value="F:zinc ion binding"/>
    <property type="evidence" value="ECO:0007669"/>
    <property type="project" value="InterPro"/>
</dbReference>
<dbReference type="Gene3D" id="3.10.200.10">
    <property type="entry name" value="Alpha carbonic anhydrase"/>
    <property type="match status" value="1"/>
</dbReference>
<proteinExistence type="inferred from homology"/>
<keyword evidence="6" id="KW-0862">Zinc</keyword>
<organism evidence="10">
    <name type="scientific">hydrothermal vent metagenome</name>
    <dbReference type="NCBI Taxonomy" id="652676"/>
    <lineage>
        <taxon>unclassified sequences</taxon>
        <taxon>metagenomes</taxon>
        <taxon>ecological metagenomes</taxon>
    </lineage>
</organism>
<evidence type="ECO:0000256" key="8">
    <source>
        <dbReference type="ARBA" id="ARBA00048348"/>
    </source>
</evidence>
<sequence>MTFIVNKPFKTLAITLGMLGLCTTHAQAVEWNHDPVSNIGPPLWSTLDPSFSTCGSGLQQSPVDLSTTVLAAETPPLHFGYLDTALEIDNNGHTVEVPYETGSNLRIGEQNYRLLQFHFHVPSEHTVNGRRFDMEAHLVHINSLSQLAVVSVLMDAGGNPNALVDQVIGGAPDLEGVVVVPNTFVNARDLLPTVFNIDEEGDAAPVTQDYYSYPGSLTTPPCSEGVLWYVLKDPVNVSQLAIDRLHEIVSLFPAYEGYPDNNRLLQLLNGRQITEQFTEN</sequence>
<accession>A0A3B0Y5N1</accession>
<evidence type="ECO:0000313" key="10">
    <source>
        <dbReference type="EMBL" id="VAW76075.1"/>
    </source>
</evidence>
<dbReference type="SUPFAM" id="SSF51069">
    <property type="entry name" value="Carbonic anhydrase"/>
    <property type="match status" value="1"/>
</dbReference>
<evidence type="ECO:0000256" key="4">
    <source>
        <dbReference type="ARBA" id="ARBA00012925"/>
    </source>
</evidence>
<dbReference type="EC" id="4.2.1.1" evidence="4"/>
<evidence type="ECO:0000256" key="5">
    <source>
        <dbReference type="ARBA" id="ARBA00022723"/>
    </source>
</evidence>
<protein>
    <recommendedName>
        <fullName evidence="4">carbonic anhydrase</fullName>
        <ecNumber evidence="4">4.2.1.1</ecNumber>
    </recommendedName>
</protein>
<dbReference type="InterPro" id="IPR001148">
    <property type="entry name" value="CA_dom"/>
</dbReference>
<dbReference type="EMBL" id="UOFK01000085">
    <property type="protein sequence ID" value="VAW76075.1"/>
    <property type="molecule type" value="Genomic_DNA"/>
</dbReference>
<reference evidence="10" key="1">
    <citation type="submission" date="2018-06" db="EMBL/GenBank/DDBJ databases">
        <authorList>
            <person name="Zhirakovskaya E."/>
        </authorList>
    </citation>
    <scope>NUCLEOTIDE SEQUENCE</scope>
</reference>
<dbReference type="PROSITE" id="PS00162">
    <property type="entry name" value="ALPHA_CA_1"/>
    <property type="match status" value="1"/>
</dbReference>
<dbReference type="AlphaFoldDB" id="A0A3B0Y5N1"/>
<dbReference type="InterPro" id="IPR018338">
    <property type="entry name" value="Carbonic_anhydrase_a-class_CS"/>
</dbReference>
<evidence type="ECO:0000259" key="9">
    <source>
        <dbReference type="PROSITE" id="PS51144"/>
    </source>
</evidence>
<comment type="function">
    <text evidence="2">Reversible hydration of carbon dioxide.</text>
</comment>
<dbReference type="SMART" id="SM01057">
    <property type="entry name" value="Carb_anhydrase"/>
    <property type="match status" value="1"/>
</dbReference>
<dbReference type="PROSITE" id="PS51144">
    <property type="entry name" value="ALPHA_CA_2"/>
    <property type="match status" value="1"/>
</dbReference>